<dbReference type="Gene3D" id="3.40.30.10">
    <property type="entry name" value="Glutaredoxin"/>
    <property type="match status" value="1"/>
</dbReference>
<dbReference type="Proteomes" id="UP000309872">
    <property type="component" value="Unassembled WGS sequence"/>
</dbReference>
<comment type="caution">
    <text evidence="2">The sequence shown here is derived from an EMBL/GenBank/DDBJ whole genome shotgun (WGS) entry which is preliminary data.</text>
</comment>
<evidence type="ECO:0000259" key="1">
    <source>
        <dbReference type="PROSITE" id="PS51352"/>
    </source>
</evidence>
<dbReference type="SUPFAM" id="SSF52833">
    <property type="entry name" value="Thioredoxin-like"/>
    <property type="match status" value="1"/>
</dbReference>
<reference evidence="2 3" key="1">
    <citation type="submission" date="2019-04" db="EMBL/GenBank/DDBJ databases">
        <title>Sphingobacterium olei sp. nov., isolated from oil-contaminated soil.</title>
        <authorList>
            <person name="Liu B."/>
        </authorList>
    </citation>
    <scope>NUCLEOTIDE SEQUENCE [LARGE SCALE GENOMIC DNA]</scope>
    <source>
        <strain evidence="2 3">Y3L14</strain>
    </source>
</reference>
<name>A0A4U0H5T9_9SPHI</name>
<protein>
    <submittedName>
        <fullName evidence="2">Thioredoxin family protein</fullName>
    </submittedName>
</protein>
<gene>
    <name evidence="2" type="ORF">FAZ19_09590</name>
</gene>
<dbReference type="InterPro" id="IPR013766">
    <property type="entry name" value="Thioredoxin_domain"/>
</dbReference>
<dbReference type="PROSITE" id="PS51352">
    <property type="entry name" value="THIOREDOXIN_2"/>
    <property type="match status" value="1"/>
</dbReference>
<dbReference type="AlphaFoldDB" id="A0A4U0H5T9"/>
<dbReference type="RefSeq" id="WP_136820475.1">
    <property type="nucleotide sequence ID" value="NZ_BMJX01000002.1"/>
</dbReference>
<accession>A0A4U0H5T9</accession>
<dbReference type="EMBL" id="SUKA01000002">
    <property type="protein sequence ID" value="TJY67127.1"/>
    <property type="molecule type" value="Genomic_DNA"/>
</dbReference>
<evidence type="ECO:0000313" key="2">
    <source>
        <dbReference type="EMBL" id="TJY67127.1"/>
    </source>
</evidence>
<dbReference type="InterPro" id="IPR036249">
    <property type="entry name" value="Thioredoxin-like_sf"/>
</dbReference>
<keyword evidence="3" id="KW-1185">Reference proteome</keyword>
<organism evidence="2 3">
    <name type="scientific">Sphingobacterium alkalisoli</name>
    <dbReference type="NCBI Taxonomy" id="1874115"/>
    <lineage>
        <taxon>Bacteria</taxon>
        <taxon>Pseudomonadati</taxon>
        <taxon>Bacteroidota</taxon>
        <taxon>Sphingobacteriia</taxon>
        <taxon>Sphingobacteriales</taxon>
        <taxon>Sphingobacteriaceae</taxon>
        <taxon>Sphingobacterium</taxon>
    </lineage>
</organism>
<evidence type="ECO:0000313" key="3">
    <source>
        <dbReference type="Proteomes" id="UP000309872"/>
    </source>
</evidence>
<proteinExistence type="predicted"/>
<sequence length="425" mass="49140">MKQQITFILVALHFLVATRVDAQHMEKASLPADFWKQFQKHIADDVLWQSLEGKAILLDFGTTYCPPCLESLNKFIELQEHYADKLHVFFITNQKEESLLKWKQQKKWKNVSGITILLDEGYFRRVFPHQAEPHLIWFDRNREQRYVTNGHKITADNMDAFLEGVVLNFDKKTDEYFDFATPLSDVVQDVNVLAVRDSSPFSLLTAYVPRFFPGFYKDVDTVRQQTRFIAVNQPILELYKLALGKWWDSSGPNPKEIIISNDSLKFYPINPAVDLEKWNKENRFCVEFVSPGIGEEANEQFLAFLDQAFSLESNFDTMIRPCLVLSRTSKNNEGTFVSIGTDTTNLKLSEMVLLLERLHTCMPVVNEIEKYVQIRSMRMITQEILNLISSGGEVSVLNKKLEPLGIKLAVQDRQIETLRLKEVSN</sequence>
<dbReference type="OrthoDB" id="711420at2"/>
<feature type="domain" description="Thioredoxin" evidence="1">
    <location>
        <begin position="5"/>
        <end position="167"/>
    </location>
</feature>